<accession>A0A1H5TRQ1</accession>
<feature type="signal peptide" evidence="1">
    <location>
        <begin position="1"/>
        <end position="27"/>
    </location>
</feature>
<dbReference type="EMBL" id="FNVR01000003">
    <property type="protein sequence ID" value="SEF64898.1"/>
    <property type="molecule type" value="Genomic_DNA"/>
</dbReference>
<evidence type="ECO:0000256" key="1">
    <source>
        <dbReference type="SAM" id="SignalP"/>
    </source>
</evidence>
<evidence type="ECO:0000313" key="2">
    <source>
        <dbReference type="EMBL" id="SEF64898.1"/>
    </source>
</evidence>
<protein>
    <submittedName>
        <fullName evidence="2">Uncharacterized protein</fullName>
    </submittedName>
</protein>
<keyword evidence="1" id="KW-0732">Signal</keyword>
<keyword evidence="3" id="KW-1185">Reference proteome</keyword>
<feature type="chain" id="PRO_5009285340" evidence="1">
    <location>
        <begin position="28"/>
        <end position="61"/>
    </location>
</feature>
<reference evidence="3" key="1">
    <citation type="submission" date="2016-10" db="EMBL/GenBank/DDBJ databases">
        <authorList>
            <person name="Varghese N."/>
            <person name="Submissions S."/>
        </authorList>
    </citation>
    <scope>NUCLEOTIDE SEQUENCE [LARGE SCALE GENOMIC DNA]</scope>
    <source>
        <strain evidence="3">DSM 17298</strain>
    </source>
</reference>
<name>A0A1H5TRQ1_9BACT</name>
<dbReference type="AlphaFoldDB" id="A0A1H5TRQ1"/>
<organism evidence="2 3">
    <name type="scientific">Algoriphagus boritolerans DSM 17298 = JCM 18970</name>
    <dbReference type="NCBI Taxonomy" id="1120964"/>
    <lineage>
        <taxon>Bacteria</taxon>
        <taxon>Pseudomonadati</taxon>
        <taxon>Bacteroidota</taxon>
        <taxon>Cytophagia</taxon>
        <taxon>Cytophagales</taxon>
        <taxon>Cyclobacteriaceae</taxon>
        <taxon>Algoriphagus</taxon>
    </lineage>
</organism>
<proteinExistence type="predicted"/>
<gene>
    <name evidence="2" type="ORF">SAMN03080598_00880</name>
</gene>
<dbReference type="Proteomes" id="UP000236736">
    <property type="component" value="Unassembled WGS sequence"/>
</dbReference>
<evidence type="ECO:0000313" key="3">
    <source>
        <dbReference type="Proteomes" id="UP000236736"/>
    </source>
</evidence>
<sequence length="61" mass="6710">MKKKSLLLVCFAFVFSMGITFSFESNAADCIQANSIGCFDRFGTFYPTDIKGLPDCCPPSQ</sequence>